<reference evidence="2 3" key="1">
    <citation type="journal article" date="2018" name="PLoS Genet.">
        <title>Population sequencing reveals clonal diversity and ancestral inbreeding in the grapevine cultivar Chardonnay.</title>
        <authorList>
            <person name="Roach M.J."/>
            <person name="Johnson D.L."/>
            <person name="Bohlmann J."/>
            <person name="van Vuuren H.J."/>
            <person name="Jones S.J."/>
            <person name="Pretorius I.S."/>
            <person name="Schmidt S.A."/>
            <person name="Borneman A.R."/>
        </authorList>
    </citation>
    <scope>NUCLEOTIDE SEQUENCE [LARGE SCALE GENOMIC DNA]</scope>
    <source>
        <strain evidence="3">cv. Chardonnay</strain>
        <tissue evidence="2">Leaf</tissue>
    </source>
</reference>
<dbReference type="EMBL" id="QGNW01001572">
    <property type="protein sequence ID" value="RVW36375.1"/>
    <property type="molecule type" value="Genomic_DNA"/>
</dbReference>
<evidence type="ECO:0000313" key="2">
    <source>
        <dbReference type="EMBL" id="RVW36375.1"/>
    </source>
</evidence>
<organism evidence="2 3">
    <name type="scientific">Vitis vinifera</name>
    <name type="common">Grape</name>
    <dbReference type="NCBI Taxonomy" id="29760"/>
    <lineage>
        <taxon>Eukaryota</taxon>
        <taxon>Viridiplantae</taxon>
        <taxon>Streptophyta</taxon>
        <taxon>Embryophyta</taxon>
        <taxon>Tracheophyta</taxon>
        <taxon>Spermatophyta</taxon>
        <taxon>Magnoliopsida</taxon>
        <taxon>eudicotyledons</taxon>
        <taxon>Gunneridae</taxon>
        <taxon>Pentapetalae</taxon>
        <taxon>rosids</taxon>
        <taxon>Vitales</taxon>
        <taxon>Vitaceae</taxon>
        <taxon>Viteae</taxon>
        <taxon>Vitis</taxon>
    </lineage>
</organism>
<name>A0A438DLN6_VITVI</name>
<evidence type="ECO:0000256" key="1">
    <source>
        <dbReference type="SAM" id="MobiDB-lite"/>
    </source>
</evidence>
<dbReference type="Proteomes" id="UP000288805">
    <property type="component" value="Unassembled WGS sequence"/>
</dbReference>
<evidence type="ECO:0000313" key="3">
    <source>
        <dbReference type="Proteomes" id="UP000288805"/>
    </source>
</evidence>
<dbReference type="AlphaFoldDB" id="A0A438DLN6"/>
<dbReference type="PANTHER" id="PTHR46890:SF50">
    <property type="entry name" value="RNA-DIRECTED DNA POLYMERASE, EUKARYOTA, REVERSE TRANSCRIPTASE ZINC-BINDING DOMAIN PROTEIN-RELATED"/>
    <property type="match status" value="1"/>
</dbReference>
<feature type="region of interest" description="Disordered" evidence="1">
    <location>
        <begin position="95"/>
        <end position="124"/>
    </location>
</feature>
<dbReference type="InterPro" id="IPR052343">
    <property type="entry name" value="Retrotransposon-Effector_Assoc"/>
</dbReference>
<proteinExistence type="predicted"/>
<sequence length="844" mass="96619">MGYEKMVCGSNPSDLKLKRVVKEGTRPEVGPSKSWAFDRDGSLMDGARPIKLTAQESIFERPEELMHSDKGLVMGLTLKERVTIYVGLEANQPKRWANDGRGPTAEMEEARSSQSMAQNKGKRSLEKGSLLDCKIASNGSSLEGEHLIIWEIEEIRKKREKVILLATDKALVEEAMRYDFGLRIERERGYEFSHLILYSFDRTLEGESFDHSGVLGERNEVGPGMDGNGCWDLVEFNKDRNLARGWSGIQRGQIFKRSLEIVDWEEGQYSISCRFKNMEDEIVWVFTGVYGPFTKEERECLWEKIGAVRGIWDEPWCLGGLVDFPLQGGVFTWSGGLNNQTWARLDRRRASYRLAAKIKELKQKLKVWNREVYGNLEGNKNVVLQQVDYSDRVESEIRSSLEETELKKEAKESYKKWVLLEESHWKQFSREIWLKEGDKNTRFFHRMAKAHHNNNSLDKIKTDGVWLLEEQEVREGIANAYQQMLSEDLGWKADIGRIQLDQISQQEAENLEIPFFENEIHSALMEMNGDKAFGPDGFTMAFWQSCWDFVKVKILEMFKEFHEQSSFLKMLANRLKRVLNKVVAPTQNAFVIGRQILNASLIANEVIDSWQKRKEKGFICKLDIEKGCISSAKFLVLVNGVPTGFFPSSKGLRQGDPLSPYFFILGMDVLDALIRRAVAGATSQVAVFKEIEEMVVELGCRVGSLPSQYSGLPLGAPKKAPSVWDGVEEKVRRRLARWKQQYISKWGRITLIRSTLVSMPIYHMSLFRMPKSMARRLDKAQRDFLGEGKCGKESSSNQVGGDLFAYDKDNLWKQVITVKYGQEGHGWRAKRAYGAFGVGVWKEI</sequence>
<accession>A0A438DLN6</accession>
<dbReference type="PANTHER" id="PTHR46890">
    <property type="entry name" value="NON-LTR RETROLELEMENT REVERSE TRANSCRIPTASE-LIKE PROTEIN-RELATED"/>
    <property type="match status" value="1"/>
</dbReference>
<evidence type="ECO:0008006" key="4">
    <source>
        <dbReference type="Google" id="ProtNLM"/>
    </source>
</evidence>
<gene>
    <name evidence="2" type="ORF">CK203_083835</name>
</gene>
<protein>
    <recommendedName>
        <fullName evidence="4">Reverse transcriptase domain-containing protein</fullName>
    </recommendedName>
</protein>
<comment type="caution">
    <text evidence="2">The sequence shown here is derived from an EMBL/GenBank/DDBJ whole genome shotgun (WGS) entry which is preliminary data.</text>
</comment>